<evidence type="ECO:0000256" key="1">
    <source>
        <dbReference type="SAM" id="Phobius"/>
    </source>
</evidence>
<dbReference type="PANTHER" id="PTHR40765">
    <property type="entry name" value="ESX-2 SECRETION SYSTEM ATPASE ECCB2"/>
    <property type="match status" value="1"/>
</dbReference>
<dbReference type="Gene3D" id="3.30.2390.20">
    <property type="entry name" value="Type VII secretion system EccB, repeat 1 domain"/>
    <property type="match status" value="1"/>
</dbReference>
<keyword evidence="1" id="KW-0812">Transmembrane</keyword>
<dbReference type="Proteomes" id="UP001523216">
    <property type="component" value="Unassembled WGS sequence"/>
</dbReference>
<organism evidence="2 3">
    <name type="scientific">Paractinoplanes hotanensis</name>
    <dbReference type="NCBI Taxonomy" id="2906497"/>
    <lineage>
        <taxon>Bacteria</taxon>
        <taxon>Bacillati</taxon>
        <taxon>Actinomycetota</taxon>
        <taxon>Actinomycetes</taxon>
        <taxon>Micromonosporales</taxon>
        <taxon>Micromonosporaceae</taxon>
        <taxon>Paractinoplanes</taxon>
    </lineage>
</organism>
<evidence type="ECO:0000313" key="2">
    <source>
        <dbReference type="EMBL" id="MCM4083014.1"/>
    </source>
</evidence>
<proteinExistence type="predicted"/>
<keyword evidence="1" id="KW-1133">Transmembrane helix</keyword>
<feature type="transmembrane region" description="Helical" evidence="1">
    <location>
        <begin position="41"/>
        <end position="61"/>
    </location>
</feature>
<comment type="caution">
    <text evidence="2">The sequence shown here is derived from an EMBL/GenBank/DDBJ whole genome shotgun (WGS) entry which is preliminary data.</text>
</comment>
<dbReference type="EMBL" id="JAMQOL010000053">
    <property type="protein sequence ID" value="MCM4083014.1"/>
    <property type="molecule type" value="Genomic_DNA"/>
</dbReference>
<gene>
    <name evidence="2" type="primary">eccB</name>
    <name evidence="2" type="ORF">LXN57_36185</name>
</gene>
<name>A0ABT0YCP6_9ACTN</name>
<keyword evidence="3" id="KW-1185">Reference proteome</keyword>
<dbReference type="InterPro" id="IPR007795">
    <property type="entry name" value="T7SS_EccB"/>
</dbReference>
<accession>A0ABT0YCP6</accession>
<dbReference type="PANTHER" id="PTHR40765:SF2">
    <property type="entry name" value="ESX-2 SECRETION SYSTEM ATPASE ECCB2"/>
    <property type="match status" value="1"/>
</dbReference>
<protein>
    <submittedName>
        <fullName evidence="2">Type VII secretion protein EccB</fullName>
    </submittedName>
</protein>
<dbReference type="Pfam" id="PF05108">
    <property type="entry name" value="T7SS_ESX1_EccB"/>
    <property type="match status" value="1"/>
</dbReference>
<dbReference type="NCBIfam" id="TIGR03919">
    <property type="entry name" value="T7SS_EccB"/>
    <property type="match status" value="1"/>
</dbReference>
<evidence type="ECO:0000313" key="3">
    <source>
        <dbReference type="Proteomes" id="UP001523216"/>
    </source>
</evidence>
<keyword evidence="1" id="KW-0472">Membrane</keyword>
<sequence length="462" mass="47788">MPSRQDQLHSYQYSLQRVVAALVTHDPDPQRSPLRRAGMTALVSLLIASLLVVAAAIYGLLTGNSSTNPRDPNVVFQEKGTGARFVYLESDGKLHPVLNFTSGLLLASAQTPSLKSVSSEKLAAVPLGDPLGIPDAPDSLPGKGALLTDRWSVCTDNQGVNSTPRSTLLAGHRLTDGTVPARAGRGLLVRDPNGRNSLVVGNRRFAIPIGRNDPTLTALNYSSSRPWPVSIAWLNAVPAGPDLVPPAIPGRGRESVAGNLEVGQLVTDGQQVAVILADGKAALTDMQARLMLTVSNARPIDIGNDFIGLPTSQTRISDAGDAQGLPPVVPQLLDGAPTRACITLPVDKAGDGIRVDPTIPAGEAVAGATGGATGGVKADLVHVARGRGAVTVSAASPNAPSATGTVSVVTDTGLQYPLAGRELLAKLGYGNVKLQQIPSELISLMPEGPPLDPARARQTAPQ</sequence>
<reference evidence="2 3" key="1">
    <citation type="submission" date="2022-06" db="EMBL/GenBank/DDBJ databases">
        <title>Actinoplanes abujensis sp. nov., isolated from Nigerian arid soil.</title>
        <authorList>
            <person name="Ding P."/>
        </authorList>
    </citation>
    <scope>NUCLEOTIDE SEQUENCE [LARGE SCALE GENOMIC DNA]</scope>
    <source>
        <strain evidence="3">TRM88002</strain>
    </source>
</reference>
<dbReference type="InterPro" id="IPR044857">
    <property type="entry name" value="T7SS_EccB_R1"/>
</dbReference>
<dbReference type="RefSeq" id="WP_251802721.1">
    <property type="nucleotide sequence ID" value="NZ_JAMQOL010000053.1"/>
</dbReference>